<name>A0A9Q4C3V1_9EURY</name>
<organism evidence="1 2">
    <name type="scientific">Halorutilus salinus</name>
    <dbReference type="NCBI Taxonomy" id="2487751"/>
    <lineage>
        <taxon>Archaea</taxon>
        <taxon>Methanobacteriati</taxon>
        <taxon>Methanobacteriota</taxon>
        <taxon>Stenosarchaea group</taxon>
        <taxon>Halobacteria</taxon>
        <taxon>Halorutilales</taxon>
        <taxon>Halorutilaceae</taxon>
        <taxon>Halorutilus</taxon>
    </lineage>
</organism>
<dbReference type="AlphaFoldDB" id="A0A9Q4C3V1"/>
<gene>
    <name evidence="1" type="ORF">EGH25_03840</name>
</gene>
<dbReference type="RefSeq" id="WP_266086329.1">
    <property type="nucleotide sequence ID" value="NZ_RKLV01000003.1"/>
</dbReference>
<keyword evidence="2" id="KW-1185">Reference proteome</keyword>
<dbReference type="EMBL" id="RKLV01000003">
    <property type="protein sequence ID" value="MCX2818485.1"/>
    <property type="molecule type" value="Genomic_DNA"/>
</dbReference>
<evidence type="ECO:0000313" key="2">
    <source>
        <dbReference type="Proteomes" id="UP001149411"/>
    </source>
</evidence>
<evidence type="ECO:0000313" key="1">
    <source>
        <dbReference type="EMBL" id="MCX2818485.1"/>
    </source>
</evidence>
<sequence>MDCPGCGEKIYEEELIDGACPLCGRDIEDDDGHDGSINEIVEMFETAEAVSMNAERESVERSFVLHVSPSLADRLKPKKCSACGRWHLRVGEKDYHVETDGYQGSLDVRYLCRLCT</sequence>
<protein>
    <submittedName>
        <fullName evidence="1">Uncharacterized protein</fullName>
    </submittedName>
</protein>
<accession>A0A9Q4C3V1</accession>
<proteinExistence type="predicted"/>
<comment type="caution">
    <text evidence="1">The sequence shown here is derived from an EMBL/GenBank/DDBJ whole genome shotgun (WGS) entry which is preliminary data.</text>
</comment>
<reference evidence="1" key="1">
    <citation type="submission" date="2022-09" db="EMBL/GenBank/DDBJ databases">
        <title>Haloadaptaus new haloarchaeum isolated from saline soil.</title>
        <authorList>
            <person name="Duran-Viseras A."/>
            <person name="Sanchez-Porro C."/>
            <person name="Ventosa A."/>
        </authorList>
    </citation>
    <scope>NUCLEOTIDE SEQUENCE</scope>
    <source>
        <strain evidence="1">F3-133</strain>
    </source>
</reference>
<dbReference type="Proteomes" id="UP001149411">
    <property type="component" value="Unassembled WGS sequence"/>
</dbReference>